<gene>
    <name evidence="2" type="ORF">ABOZ73_11195</name>
</gene>
<protein>
    <submittedName>
        <fullName evidence="2">Lipid A-modifier LpxR family protein</fullName>
    </submittedName>
</protein>
<dbReference type="InterPro" id="IPR037107">
    <property type="entry name" value="Put_OMP_sf"/>
</dbReference>
<keyword evidence="1" id="KW-0732">Signal</keyword>
<organism evidence="2">
    <name type="scientific">Caulobacter sp. 73W</name>
    <dbReference type="NCBI Taxonomy" id="3161137"/>
    <lineage>
        <taxon>Bacteria</taxon>
        <taxon>Pseudomonadati</taxon>
        <taxon>Pseudomonadota</taxon>
        <taxon>Alphaproteobacteria</taxon>
        <taxon>Caulobacterales</taxon>
        <taxon>Caulobacteraceae</taxon>
        <taxon>Caulobacter</taxon>
    </lineage>
</organism>
<reference evidence="2" key="1">
    <citation type="submission" date="2024-06" db="EMBL/GenBank/DDBJ databases">
        <title>Caulobacter inopinatus, sp. nov.</title>
        <authorList>
            <person name="Donachie S.P."/>
        </authorList>
    </citation>
    <scope>NUCLEOTIDE SEQUENCE</scope>
    <source>
        <strain evidence="2">73W</strain>
    </source>
</reference>
<name>A0AB39KP01_9CAUL</name>
<sequence length="282" mass="29457">MRIWVGLGCLAAWAAAGSAFGQALDASDFAVQGQRPLGVGGAFATQGPVASPLSMSSTRYDDAHGIVDWSTRETVTPSKSGKRVDSVRVSVASYTPGRSGLVLPQPGVDAEDFASVDAYDVILTRGWPAAVAFSAGKLDIDVSPHAAVGFGDSGNSAEAGAMLRVGRNLEERVDGALDRVGVKDGSSFGEKGRWYLFAAASGRAVGMNMMQGAGGWERAGWSTDATSRLVGDAQAGVAWRKGAMQASIGYVGRRIKGKEQFRGMETVQSSMVGVSFSLRPKW</sequence>
<dbReference type="Pfam" id="PF09982">
    <property type="entry name" value="LpxR"/>
    <property type="match status" value="1"/>
</dbReference>
<dbReference type="Gene3D" id="2.40.128.140">
    <property type="entry name" value="Outer membrane protein"/>
    <property type="match status" value="1"/>
</dbReference>
<dbReference type="RefSeq" id="WP_369058228.1">
    <property type="nucleotide sequence ID" value="NZ_CP158375.1"/>
</dbReference>
<accession>A0AB39KP01</accession>
<proteinExistence type="predicted"/>
<evidence type="ECO:0000256" key="1">
    <source>
        <dbReference type="SAM" id="SignalP"/>
    </source>
</evidence>
<dbReference type="AlphaFoldDB" id="A0AB39KP01"/>
<dbReference type="InterPro" id="IPR018707">
    <property type="entry name" value="LpxR"/>
</dbReference>
<feature type="signal peptide" evidence="1">
    <location>
        <begin position="1"/>
        <end position="21"/>
    </location>
</feature>
<feature type="chain" id="PRO_5044215899" evidence="1">
    <location>
        <begin position="22"/>
        <end position="282"/>
    </location>
</feature>
<dbReference type="EMBL" id="CP158375">
    <property type="protein sequence ID" value="XDO95379.1"/>
    <property type="molecule type" value="Genomic_DNA"/>
</dbReference>
<evidence type="ECO:0000313" key="2">
    <source>
        <dbReference type="EMBL" id="XDO95379.1"/>
    </source>
</evidence>